<evidence type="ECO:0000256" key="2">
    <source>
        <dbReference type="ARBA" id="ARBA00029447"/>
    </source>
</evidence>
<dbReference type="PROSITE" id="PS50111">
    <property type="entry name" value="CHEMOTAXIS_TRANSDUC_2"/>
    <property type="match status" value="1"/>
</dbReference>
<dbReference type="SMART" id="SM00283">
    <property type="entry name" value="MA"/>
    <property type="match status" value="1"/>
</dbReference>
<dbReference type="InterPro" id="IPR003660">
    <property type="entry name" value="HAMP_dom"/>
</dbReference>
<dbReference type="SUPFAM" id="SSF58104">
    <property type="entry name" value="Methyl-accepting chemotaxis protein (MCP) signaling domain"/>
    <property type="match status" value="1"/>
</dbReference>
<comment type="similarity">
    <text evidence="2">Belongs to the methyl-accepting chemotaxis (MCP) protein family.</text>
</comment>
<dbReference type="Pfam" id="PF00015">
    <property type="entry name" value="MCPsignal"/>
    <property type="match status" value="1"/>
</dbReference>
<feature type="domain" description="Methyl-accepting transducer" evidence="6">
    <location>
        <begin position="400"/>
        <end position="629"/>
    </location>
</feature>
<accession>A0ABW9E854</accession>
<dbReference type="EMBL" id="JAQQCL010000001">
    <property type="protein sequence ID" value="MFM0715022.1"/>
    <property type="molecule type" value="Genomic_DNA"/>
</dbReference>
<keyword evidence="5" id="KW-0472">Membrane</keyword>
<dbReference type="Pfam" id="PF00672">
    <property type="entry name" value="HAMP"/>
    <property type="match status" value="1"/>
</dbReference>
<keyword evidence="1" id="KW-0488">Methylation</keyword>
<dbReference type="Proteomes" id="UP001629392">
    <property type="component" value="Unassembled WGS sequence"/>
</dbReference>
<evidence type="ECO:0000313" key="8">
    <source>
        <dbReference type="EMBL" id="MFM0715022.1"/>
    </source>
</evidence>
<name>A0ABW9E854_9BURK</name>
<dbReference type="RefSeq" id="WP_408151930.1">
    <property type="nucleotide sequence ID" value="NZ_JAQQCL010000001.1"/>
</dbReference>
<keyword evidence="4" id="KW-0175">Coiled coil</keyword>
<feature type="domain" description="HAMP" evidence="7">
    <location>
        <begin position="343"/>
        <end position="395"/>
    </location>
</feature>
<dbReference type="SMART" id="SM00304">
    <property type="entry name" value="HAMP"/>
    <property type="match status" value="1"/>
</dbReference>
<organism evidence="8 9">
    <name type="scientific">Paraburkholderia strydomiana</name>
    <dbReference type="NCBI Taxonomy" id="1245417"/>
    <lineage>
        <taxon>Bacteria</taxon>
        <taxon>Pseudomonadati</taxon>
        <taxon>Pseudomonadota</taxon>
        <taxon>Betaproteobacteria</taxon>
        <taxon>Burkholderiales</taxon>
        <taxon>Burkholderiaceae</taxon>
        <taxon>Paraburkholderia</taxon>
    </lineage>
</organism>
<evidence type="ECO:0000256" key="5">
    <source>
        <dbReference type="SAM" id="Phobius"/>
    </source>
</evidence>
<dbReference type="PANTHER" id="PTHR43531">
    <property type="entry name" value="PROTEIN ICFG"/>
    <property type="match status" value="1"/>
</dbReference>
<dbReference type="InterPro" id="IPR051310">
    <property type="entry name" value="MCP_chemotaxis"/>
</dbReference>
<dbReference type="InterPro" id="IPR004089">
    <property type="entry name" value="MCPsignal_dom"/>
</dbReference>
<reference evidence="8 9" key="1">
    <citation type="journal article" date="2024" name="Chem. Sci.">
        <title>Discovery of megapolipeptins by genome mining of a Burkholderiales bacteria collection.</title>
        <authorList>
            <person name="Paulo B.S."/>
            <person name="Recchia M.J.J."/>
            <person name="Lee S."/>
            <person name="Fergusson C.H."/>
            <person name="Romanowski S.B."/>
            <person name="Hernandez A."/>
            <person name="Krull N."/>
            <person name="Liu D.Y."/>
            <person name="Cavanagh H."/>
            <person name="Bos A."/>
            <person name="Gray C.A."/>
            <person name="Murphy B.T."/>
            <person name="Linington R.G."/>
            <person name="Eustaquio A.S."/>
        </authorList>
    </citation>
    <scope>NUCLEOTIDE SEQUENCE [LARGE SCALE GENOMIC DNA]</scope>
    <source>
        <strain evidence="8 9">RL17-350-BIC-E</strain>
    </source>
</reference>
<proteinExistence type="inferred from homology"/>
<protein>
    <submittedName>
        <fullName evidence="8">Methyl-accepting chemotaxis protein</fullName>
    </submittedName>
</protein>
<keyword evidence="3" id="KW-0807">Transducer</keyword>
<feature type="transmembrane region" description="Helical" evidence="5">
    <location>
        <begin position="320"/>
        <end position="343"/>
    </location>
</feature>
<dbReference type="PANTHER" id="PTHR43531:SF14">
    <property type="entry name" value="METHYL-ACCEPTING CHEMOTAXIS PROTEIN I-RELATED"/>
    <property type="match status" value="1"/>
</dbReference>
<dbReference type="Gene3D" id="1.10.287.950">
    <property type="entry name" value="Methyl-accepting chemotaxis protein"/>
    <property type="match status" value="1"/>
</dbReference>
<evidence type="ECO:0000313" key="9">
    <source>
        <dbReference type="Proteomes" id="UP001629392"/>
    </source>
</evidence>
<evidence type="ECO:0000256" key="3">
    <source>
        <dbReference type="PROSITE-ProRule" id="PRU00284"/>
    </source>
</evidence>
<comment type="caution">
    <text evidence="8">The sequence shown here is derived from an EMBL/GenBank/DDBJ whole genome shotgun (WGS) entry which is preliminary data.</text>
</comment>
<evidence type="ECO:0000259" key="6">
    <source>
        <dbReference type="PROSITE" id="PS50111"/>
    </source>
</evidence>
<dbReference type="PROSITE" id="PS50885">
    <property type="entry name" value="HAMP"/>
    <property type="match status" value="1"/>
</dbReference>
<feature type="coiled-coil region" evidence="4">
    <location>
        <begin position="600"/>
        <end position="638"/>
    </location>
</feature>
<evidence type="ECO:0000259" key="7">
    <source>
        <dbReference type="PROSITE" id="PS50885"/>
    </source>
</evidence>
<keyword evidence="5" id="KW-1133">Transmembrane helix</keyword>
<evidence type="ECO:0000256" key="4">
    <source>
        <dbReference type="SAM" id="Coils"/>
    </source>
</evidence>
<keyword evidence="9" id="KW-1185">Reference proteome</keyword>
<evidence type="ECO:0000256" key="1">
    <source>
        <dbReference type="ARBA" id="ARBA00022481"/>
    </source>
</evidence>
<sequence length="646" mass="68604">MRLFVPGMALMSRMKMSRKLVVLALLFLLPLSVCLVSILREDASAHRSTEQELEGVSLLETGQALIKAVQKRRGASGALIAGNEAMRPTFDAANADSARLMTALREQAKSTKTFSVNEQVDALAEQYAKLVAMPLSGAGKDVFDAHTAFVRAVFAFTGDLADASQLALDPEAATYYLMNTVVFSLPNAAEMAAIARGKGAMALSQGKPGPADQGALSVHAGFLRDQMETVRRDLQRAQRALGSTAQAADVRALNFSDFDDFGKALADLAANGHDTESLDAASYFAMGTRAVDSIYAAHEKLAVMLRSLLTERAKSDAAHFALMCVVSATSVFLALYLFIAFAYQTNRDVTEIAESMNLASAGDLRRRLTVDGRDELASVRDQMNRLLASLSAAIASTRSSAEAVLVGSEEIASGNLDLSRRTEAQAASLEQTAASMEELTSTVRHNADNAKRASVLSREASEQAGHSGQVIARAATVMDEIGKRSAEMADMISTIESIAFQTNILALNAAVEAARAGEQGKGFAVVAGEVRTLAHRTSTAAKDVKGMIERSSDSVDGGARLFKDVDSVIRSVIDSISGVDTIVNEIAGSSTQQGEGIEQVNIAVNQLDQVTQQNAALVEEAAAASESLKEQARRMEQVVSAFKLAH</sequence>
<gene>
    <name evidence="8" type="ORF">PQQ73_01630</name>
</gene>
<dbReference type="CDD" id="cd06225">
    <property type="entry name" value="HAMP"/>
    <property type="match status" value="1"/>
</dbReference>
<keyword evidence="5" id="KW-0812">Transmembrane</keyword>